<dbReference type="Proteomes" id="UP001311915">
    <property type="component" value="Unassembled WGS sequence"/>
</dbReference>
<evidence type="ECO:0000313" key="1">
    <source>
        <dbReference type="EMBL" id="KAK4730751.1"/>
    </source>
</evidence>
<organism evidence="1 2">
    <name type="scientific">Solanum pinnatisectum</name>
    <name type="common">tansyleaf nightshade</name>
    <dbReference type="NCBI Taxonomy" id="50273"/>
    <lineage>
        <taxon>Eukaryota</taxon>
        <taxon>Viridiplantae</taxon>
        <taxon>Streptophyta</taxon>
        <taxon>Embryophyta</taxon>
        <taxon>Tracheophyta</taxon>
        <taxon>Spermatophyta</taxon>
        <taxon>Magnoliopsida</taxon>
        <taxon>eudicotyledons</taxon>
        <taxon>Gunneridae</taxon>
        <taxon>Pentapetalae</taxon>
        <taxon>asterids</taxon>
        <taxon>lamiids</taxon>
        <taxon>Solanales</taxon>
        <taxon>Solanaceae</taxon>
        <taxon>Solanoideae</taxon>
        <taxon>Solaneae</taxon>
        <taxon>Solanum</taxon>
    </lineage>
</organism>
<evidence type="ECO:0000313" key="2">
    <source>
        <dbReference type="Proteomes" id="UP001311915"/>
    </source>
</evidence>
<comment type="caution">
    <text evidence="1">The sequence shown here is derived from an EMBL/GenBank/DDBJ whole genome shotgun (WGS) entry which is preliminary data.</text>
</comment>
<name>A0AAV9LYB6_9SOLN</name>
<dbReference type="SUPFAM" id="SSF53098">
    <property type="entry name" value="Ribonuclease H-like"/>
    <property type="match status" value="1"/>
</dbReference>
<dbReference type="GO" id="GO:0003676">
    <property type="term" value="F:nucleic acid binding"/>
    <property type="evidence" value="ECO:0007669"/>
    <property type="project" value="InterPro"/>
</dbReference>
<sequence length="123" mass="14516">MQTVLRGLIYSIKKHAQESYSRNKSLGIRKMILREWKIPWEILDIVEEARQIVEQNSFKVQHVYREGNHLANIIANSAYSKSEVQENKHFEQLPANCRRILNMDKAQIASLRIKTRKIKDINN</sequence>
<dbReference type="Gene3D" id="3.30.420.10">
    <property type="entry name" value="Ribonuclease H-like superfamily/Ribonuclease H"/>
    <property type="match status" value="1"/>
</dbReference>
<reference evidence="1 2" key="1">
    <citation type="submission" date="2023-10" db="EMBL/GenBank/DDBJ databases">
        <title>Genome-Wide Identification Analysis in wild type Solanum Pinnatisectum Reveals Some Genes Defensing Phytophthora Infestans.</title>
        <authorList>
            <person name="Sun C."/>
        </authorList>
    </citation>
    <scope>NUCLEOTIDE SEQUENCE [LARGE SCALE GENOMIC DNA]</scope>
    <source>
        <strain evidence="1">LQN</strain>
        <tissue evidence="1">Leaf</tissue>
    </source>
</reference>
<evidence type="ECO:0008006" key="3">
    <source>
        <dbReference type="Google" id="ProtNLM"/>
    </source>
</evidence>
<gene>
    <name evidence="1" type="ORF">R3W88_023739</name>
</gene>
<keyword evidence="2" id="KW-1185">Reference proteome</keyword>
<protein>
    <recommendedName>
        <fullName evidence="3">RNase H type-1 domain-containing protein</fullName>
    </recommendedName>
</protein>
<accession>A0AAV9LYB6</accession>
<dbReference type="EMBL" id="JAWPEI010000003">
    <property type="protein sequence ID" value="KAK4730751.1"/>
    <property type="molecule type" value="Genomic_DNA"/>
</dbReference>
<dbReference type="InterPro" id="IPR012337">
    <property type="entry name" value="RNaseH-like_sf"/>
</dbReference>
<proteinExistence type="predicted"/>
<dbReference type="InterPro" id="IPR036397">
    <property type="entry name" value="RNaseH_sf"/>
</dbReference>
<dbReference type="AlphaFoldDB" id="A0AAV9LYB6"/>